<dbReference type="PROSITE" id="PS51032">
    <property type="entry name" value="AP2_ERF"/>
    <property type="match status" value="2"/>
</dbReference>
<dbReference type="Gene3D" id="3.30.730.10">
    <property type="entry name" value="AP2/ERF domain"/>
    <property type="match status" value="2"/>
</dbReference>
<evidence type="ECO:0000259" key="9">
    <source>
        <dbReference type="PROSITE" id="PS51032"/>
    </source>
</evidence>
<feature type="domain" description="AP2/ERF" evidence="9">
    <location>
        <begin position="140"/>
        <end position="197"/>
    </location>
</feature>
<dbReference type="PANTHER" id="PTHR31241">
    <property type="entry name" value="DEHYDRATION-RESPONSIVE ELEMENT-BINDING PROTEIN 2C"/>
    <property type="match status" value="1"/>
</dbReference>
<dbReference type="GO" id="GO:0006950">
    <property type="term" value="P:response to stress"/>
    <property type="evidence" value="ECO:0007669"/>
    <property type="project" value="TreeGrafter"/>
</dbReference>
<name>A0A7S3PDZ7_9STRA</name>
<dbReference type="SUPFAM" id="SSF54171">
    <property type="entry name" value="DNA-binding domain"/>
    <property type="match status" value="2"/>
</dbReference>
<evidence type="ECO:0000256" key="3">
    <source>
        <dbReference type="ARBA" id="ARBA00023016"/>
    </source>
</evidence>
<dbReference type="SMART" id="SM00380">
    <property type="entry name" value="AP2"/>
    <property type="match status" value="2"/>
</dbReference>
<evidence type="ECO:0000256" key="4">
    <source>
        <dbReference type="ARBA" id="ARBA00023125"/>
    </source>
</evidence>
<keyword evidence="5" id="KW-0010">Activator</keyword>
<dbReference type="AlphaFoldDB" id="A0A7S3PDZ7"/>
<dbReference type="GO" id="GO:0000976">
    <property type="term" value="F:transcription cis-regulatory region binding"/>
    <property type="evidence" value="ECO:0007669"/>
    <property type="project" value="TreeGrafter"/>
</dbReference>
<keyword evidence="6" id="KW-0804">Transcription</keyword>
<evidence type="ECO:0000256" key="5">
    <source>
        <dbReference type="ARBA" id="ARBA00023159"/>
    </source>
</evidence>
<dbReference type="EMBL" id="HBIN01004375">
    <property type="protein sequence ID" value="CAE0432760.1"/>
    <property type="molecule type" value="Transcribed_RNA"/>
</dbReference>
<dbReference type="InterPro" id="IPR036955">
    <property type="entry name" value="AP2/ERF_dom_sf"/>
</dbReference>
<dbReference type="InterPro" id="IPR016177">
    <property type="entry name" value="DNA-bd_dom_sf"/>
</dbReference>
<dbReference type="InterPro" id="IPR001471">
    <property type="entry name" value="AP2/ERF_dom"/>
</dbReference>
<feature type="region of interest" description="Disordered" evidence="8">
    <location>
        <begin position="16"/>
        <end position="58"/>
    </location>
</feature>
<comment type="subcellular location">
    <subcellularLocation>
        <location evidence="1">Nucleus</location>
    </subcellularLocation>
</comment>
<keyword evidence="2" id="KW-0805">Transcription regulation</keyword>
<evidence type="ECO:0000256" key="2">
    <source>
        <dbReference type="ARBA" id="ARBA00023015"/>
    </source>
</evidence>
<dbReference type="GO" id="GO:0005634">
    <property type="term" value="C:nucleus"/>
    <property type="evidence" value="ECO:0007669"/>
    <property type="project" value="UniProtKB-SubCell"/>
</dbReference>
<dbReference type="PANTHER" id="PTHR31241:SF62">
    <property type="entry name" value="DEHYDRATION-RESPONSIVE ELEMENT-BINDING PROTEIN 2D"/>
    <property type="match status" value="1"/>
</dbReference>
<evidence type="ECO:0000256" key="7">
    <source>
        <dbReference type="ARBA" id="ARBA00023242"/>
    </source>
</evidence>
<evidence type="ECO:0000256" key="6">
    <source>
        <dbReference type="ARBA" id="ARBA00023163"/>
    </source>
</evidence>
<feature type="compositionally biased region" description="Low complexity" evidence="8">
    <location>
        <begin position="16"/>
        <end position="26"/>
    </location>
</feature>
<protein>
    <recommendedName>
        <fullName evidence="9">AP2/ERF domain-containing protein</fullName>
    </recommendedName>
</protein>
<sequence>MAMANPHDFRQQLLQQQEMQQHATQQSAEQLYDPSSYGHPHQFNDTHQYNNNNNNNFGGLSLLAPLQQAMTENGGQNRGMKRTMSDLGAFAGNYQHQNINFANLTAGNFTIPSTTPVQKRVRALESHPPEMSPRGFGSSRYKGVCWNKKQKKWRTRLSFQGKVEFLGDFPDEETAALTYDKRIKELYGDNSKRLNFPGHYINGSHSDTSRFPMASNIPREVTVKNRVTPVGLKQVLLQQVQEETKANGNNIPDSLNTAVEETGPDGEVEVATQAHKKFLIGANRYYLGSSSYKGVCWNKKKKKWRARISNNGKREFLGDWDSEVKAAMIYDARARQLFVNVPNLRDRLNFPDGIKAKTEEQSTKESTQQRLHNSVFVKPRHQTYVDRHYNSKIMQPGSDMFKP</sequence>
<keyword evidence="3" id="KW-0346">Stress response</keyword>
<evidence type="ECO:0000256" key="1">
    <source>
        <dbReference type="ARBA" id="ARBA00004123"/>
    </source>
</evidence>
<feature type="domain" description="AP2/ERF" evidence="9">
    <location>
        <begin position="291"/>
        <end position="351"/>
    </location>
</feature>
<dbReference type="GO" id="GO:0045893">
    <property type="term" value="P:positive regulation of DNA-templated transcription"/>
    <property type="evidence" value="ECO:0007669"/>
    <property type="project" value="TreeGrafter"/>
</dbReference>
<evidence type="ECO:0000256" key="8">
    <source>
        <dbReference type="SAM" id="MobiDB-lite"/>
    </source>
</evidence>
<keyword evidence="7" id="KW-0539">Nucleus</keyword>
<accession>A0A7S3PDZ7</accession>
<reference evidence="10" key="1">
    <citation type="submission" date="2021-01" db="EMBL/GenBank/DDBJ databases">
        <authorList>
            <person name="Corre E."/>
            <person name="Pelletier E."/>
            <person name="Niang G."/>
            <person name="Scheremetjew M."/>
            <person name="Finn R."/>
            <person name="Kale V."/>
            <person name="Holt S."/>
            <person name="Cochrane G."/>
            <person name="Meng A."/>
            <person name="Brown T."/>
            <person name="Cohen L."/>
        </authorList>
    </citation>
    <scope>NUCLEOTIDE SEQUENCE</scope>
    <source>
        <strain evidence="10">GSBS06</strain>
    </source>
</reference>
<proteinExistence type="predicted"/>
<organism evidence="10">
    <name type="scientific">Aplanochytrium stocchinoi</name>
    <dbReference type="NCBI Taxonomy" id="215587"/>
    <lineage>
        <taxon>Eukaryota</taxon>
        <taxon>Sar</taxon>
        <taxon>Stramenopiles</taxon>
        <taxon>Bigyra</taxon>
        <taxon>Labyrinthulomycetes</taxon>
        <taxon>Thraustochytrida</taxon>
        <taxon>Thraustochytriidae</taxon>
        <taxon>Aplanochytrium</taxon>
    </lineage>
</organism>
<evidence type="ECO:0000313" key="10">
    <source>
        <dbReference type="EMBL" id="CAE0432760.1"/>
    </source>
</evidence>
<gene>
    <name evidence="10" type="ORF">ASTO00021_LOCUS3078</name>
</gene>
<keyword evidence="4" id="KW-0238">DNA-binding</keyword>
<dbReference type="GO" id="GO:0003700">
    <property type="term" value="F:DNA-binding transcription factor activity"/>
    <property type="evidence" value="ECO:0007669"/>
    <property type="project" value="InterPro"/>
</dbReference>